<dbReference type="EMBL" id="CM035425">
    <property type="protein sequence ID" value="KAH7330909.1"/>
    <property type="molecule type" value="Genomic_DNA"/>
</dbReference>
<keyword evidence="6" id="KW-1185">Reference proteome</keyword>
<reference evidence="5" key="1">
    <citation type="submission" date="2021-08" db="EMBL/GenBank/DDBJ databases">
        <title>WGS assembly of Ceratopteris richardii.</title>
        <authorList>
            <person name="Marchant D.B."/>
            <person name="Chen G."/>
            <person name="Jenkins J."/>
            <person name="Shu S."/>
            <person name="Leebens-Mack J."/>
            <person name="Grimwood J."/>
            <person name="Schmutz J."/>
            <person name="Soltis P."/>
            <person name="Soltis D."/>
            <person name="Chen Z.-H."/>
        </authorList>
    </citation>
    <scope>NUCLEOTIDE SEQUENCE</scope>
    <source>
        <strain evidence="5">Whitten #5841</strain>
        <tissue evidence="5">Leaf</tissue>
    </source>
</reference>
<feature type="region of interest" description="Disordered" evidence="3">
    <location>
        <begin position="294"/>
        <end position="316"/>
    </location>
</feature>
<dbReference type="EMBL" id="CM035425">
    <property type="protein sequence ID" value="KAH7330912.1"/>
    <property type="molecule type" value="Genomic_DNA"/>
</dbReference>
<dbReference type="Proteomes" id="UP000825935">
    <property type="component" value="Chromosome 20"/>
</dbReference>
<name>A0A8T2SEF7_CERRI</name>
<feature type="domain" description="DEUBAD" evidence="4">
    <location>
        <begin position="82"/>
        <end position="195"/>
    </location>
</feature>
<comment type="subcellular location">
    <subcellularLocation>
        <location evidence="1">Nucleus</location>
    </subcellularLocation>
</comment>
<dbReference type="PANTHER" id="PTHR13052">
    <property type="entry name" value="NFRKB-RELATED"/>
    <property type="match status" value="1"/>
</dbReference>
<proteinExistence type="predicted"/>
<organism evidence="5 6">
    <name type="scientific">Ceratopteris richardii</name>
    <name type="common">Triangle waterfern</name>
    <dbReference type="NCBI Taxonomy" id="49495"/>
    <lineage>
        <taxon>Eukaryota</taxon>
        <taxon>Viridiplantae</taxon>
        <taxon>Streptophyta</taxon>
        <taxon>Embryophyta</taxon>
        <taxon>Tracheophyta</taxon>
        <taxon>Polypodiopsida</taxon>
        <taxon>Polypodiidae</taxon>
        <taxon>Polypodiales</taxon>
        <taxon>Pteridineae</taxon>
        <taxon>Pteridaceae</taxon>
        <taxon>Parkerioideae</taxon>
        <taxon>Ceratopteris</taxon>
    </lineage>
</organism>
<gene>
    <name evidence="5" type="ORF">KP509_20G007800</name>
</gene>
<keyword evidence="2" id="KW-0539">Nucleus</keyword>
<evidence type="ECO:0000313" key="6">
    <source>
        <dbReference type="Proteomes" id="UP000825935"/>
    </source>
</evidence>
<dbReference type="AlphaFoldDB" id="A0A8T2SEF7"/>
<dbReference type="OMA" id="LYETHEL"/>
<dbReference type="InterPro" id="IPR057748">
    <property type="entry name" value="NFRKB_WH_2"/>
</dbReference>
<feature type="region of interest" description="Disordered" evidence="3">
    <location>
        <begin position="215"/>
        <end position="237"/>
    </location>
</feature>
<evidence type="ECO:0000259" key="4">
    <source>
        <dbReference type="PROSITE" id="PS51916"/>
    </source>
</evidence>
<dbReference type="PANTHER" id="PTHR13052:SF3">
    <property type="entry name" value="NUCLEAR FACTOR RELATED TO KAPPA-B-BINDING PROTEIN"/>
    <property type="match status" value="1"/>
</dbReference>
<comment type="caution">
    <text evidence="5">The sequence shown here is derived from an EMBL/GenBank/DDBJ whole genome shotgun (WGS) entry which is preliminary data.</text>
</comment>
<evidence type="ECO:0000313" key="5">
    <source>
        <dbReference type="EMBL" id="KAH7330912.1"/>
    </source>
</evidence>
<feature type="region of interest" description="Disordered" evidence="3">
    <location>
        <begin position="781"/>
        <end position="843"/>
    </location>
</feature>
<sequence length="900" mass="101229">MGLFRVVKPTKSSSSESSSSSTSTSSSSCSFSSSYSSSSDDGSEAKQQSKRKKFAAKPAQSWELCDKNTEICQVGDSLCRLPNELFQLDDLSHVLSVDTWNNCLTEKERKQLCAYLPDLDEASFQQTMLELLRGANINFGSPLAVLMDRLKSGSCSPKASKYLEASRVFQKVDHYHSVRKYHNDRIKVLHEMQSLWSEYPEASNAERLEIWQSRSSGSGQMGHRMKVSGHRDVPSKGRNSIKLSIKKNKFDIEKERYTELNMEVEPMVRKEAGLSSQIASARLDGLTWNRSKKPFSSSKYGGSVGTALGSQGGMDFNRKKKISKSMEKKRSIPGMKAINNDSRLSRGRIETSEKHMLDSRFERESNLRKRREVVKREIPEDVDSDWGNVSNYPPDGNFSSSGERNFMAEIMSDEEPSIRKRMKRTKHEYEEDYNSDSTGRMGGELSYRTPQVTSPHPGTPSFSFSVLHFLSAVRGALLSSSQQNVVVAYPFHEILRRVQANPGDLRVCSAREPLEGLVRGALKVLSSKALQPAVQGWKPLVAYDKGARGWCWIGPTPSRFQVDTSVIEIDTKAWGVSQKILNKIEDSFMGWFHGAQEMLQLLAQLGEPPLPERPFVLNENVRFQGLRAQRSLVTINPTTIEMRAYFQQEEAIRYSLQDTVFFYTTACGEKSAVAPLRRLGGKPNSKARDHLVLKSDRPSHVTILYLVRDAAARLPHSLGTRADVAVLLRDSQYIVEDASDSQLSQVVSGALDRLRYERDPCVQFDADRKLWVYLHADREEEDFEDDGTSSTKKSRRGKKDMADNCDVTGQDHAITGEETHDRLPSEPDYNSSPDSYAGSGELNYTADTPELFYNHQNTLASSFQGQLRDDGILPLIDIPTSIQSSCTNMQSHPMGWEMYR</sequence>
<dbReference type="InterPro" id="IPR044867">
    <property type="entry name" value="DEUBAD_dom"/>
</dbReference>
<feature type="region of interest" description="Disordered" evidence="3">
    <location>
        <begin position="1"/>
        <end position="52"/>
    </location>
</feature>
<feature type="compositionally biased region" description="Low complexity" evidence="3">
    <location>
        <begin position="12"/>
        <end position="39"/>
    </location>
</feature>
<accession>A0A8T2SEF7</accession>
<dbReference type="InterPro" id="IPR024867">
    <property type="entry name" value="NFRKB"/>
</dbReference>
<evidence type="ECO:0000256" key="1">
    <source>
        <dbReference type="ARBA" id="ARBA00004123"/>
    </source>
</evidence>
<evidence type="ECO:0000256" key="2">
    <source>
        <dbReference type="ARBA" id="ARBA00023242"/>
    </source>
</evidence>
<dbReference type="GO" id="GO:0031011">
    <property type="term" value="C:Ino80 complex"/>
    <property type="evidence" value="ECO:0007669"/>
    <property type="project" value="InterPro"/>
</dbReference>
<dbReference type="PROSITE" id="PS51257">
    <property type="entry name" value="PROKAR_LIPOPROTEIN"/>
    <property type="match status" value="1"/>
</dbReference>
<feature type="compositionally biased region" description="Basic and acidic residues" evidence="3">
    <location>
        <begin position="814"/>
        <end position="825"/>
    </location>
</feature>
<dbReference type="OrthoDB" id="70874at2759"/>
<dbReference type="Pfam" id="PF25793">
    <property type="entry name" value="WHD_2nd_NFRKB"/>
    <property type="match status" value="1"/>
</dbReference>
<evidence type="ECO:0000256" key="3">
    <source>
        <dbReference type="SAM" id="MobiDB-lite"/>
    </source>
</evidence>
<protein>
    <recommendedName>
        <fullName evidence="4">DEUBAD domain-containing protein</fullName>
    </recommendedName>
</protein>
<dbReference type="CDD" id="cd21865">
    <property type="entry name" value="DEUBAD_NFRKB"/>
    <property type="match status" value="1"/>
</dbReference>
<dbReference type="PROSITE" id="PS51916">
    <property type="entry name" value="DEUBAD"/>
    <property type="match status" value="1"/>
</dbReference>